<feature type="compositionally biased region" description="Polar residues" evidence="9">
    <location>
        <begin position="218"/>
        <end position="228"/>
    </location>
</feature>
<feature type="transmembrane region" description="Helical" evidence="10">
    <location>
        <begin position="970"/>
        <end position="989"/>
    </location>
</feature>
<accession>A0A423U8A3</accession>
<feature type="region of interest" description="Disordered" evidence="9">
    <location>
        <begin position="300"/>
        <end position="383"/>
    </location>
</feature>
<keyword evidence="5" id="KW-0769">Symport</keyword>
<evidence type="ECO:0000256" key="10">
    <source>
        <dbReference type="SAM" id="Phobius"/>
    </source>
</evidence>
<feature type="transmembrane region" description="Helical" evidence="10">
    <location>
        <begin position="717"/>
        <end position="738"/>
    </location>
</feature>
<feature type="compositionally biased region" description="Polar residues" evidence="9">
    <location>
        <begin position="447"/>
        <end position="457"/>
    </location>
</feature>
<feature type="compositionally biased region" description="Basic and acidic residues" evidence="9">
    <location>
        <begin position="367"/>
        <end position="380"/>
    </location>
</feature>
<organism evidence="11 12">
    <name type="scientific">Penaeus vannamei</name>
    <name type="common">Whiteleg shrimp</name>
    <name type="synonym">Litopenaeus vannamei</name>
    <dbReference type="NCBI Taxonomy" id="6689"/>
    <lineage>
        <taxon>Eukaryota</taxon>
        <taxon>Metazoa</taxon>
        <taxon>Ecdysozoa</taxon>
        <taxon>Arthropoda</taxon>
        <taxon>Crustacea</taxon>
        <taxon>Multicrustacea</taxon>
        <taxon>Malacostraca</taxon>
        <taxon>Eumalacostraca</taxon>
        <taxon>Eucarida</taxon>
        <taxon>Decapoda</taxon>
        <taxon>Dendrobranchiata</taxon>
        <taxon>Penaeoidea</taxon>
        <taxon>Penaeidae</taxon>
        <taxon>Penaeus</taxon>
    </lineage>
</organism>
<dbReference type="GO" id="GO:0005283">
    <property type="term" value="F:amino acid:sodium symporter activity"/>
    <property type="evidence" value="ECO:0007669"/>
    <property type="project" value="TreeGrafter"/>
</dbReference>
<feature type="region of interest" description="Disordered" evidence="9">
    <location>
        <begin position="1"/>
        <end position="31"/>
    </location>
</feature>
<feature type="transmembrane region" description="Helical" evidence="10">
    <location>
        <begin position="1043"/>
        <end position="1064"/>
    </location>
</feature>
<dbReference type="EMBL" id="QCYY01000470">
    <property type="protein sequence ID" value="ROT84922.1"/>
    <property type="molecule type" value="Genomic_DNA"/>
</dbReference>
<feature type="binding site" evidence="8">
    <location>
        <position position="782"/>
    </location>
    <ligand>
        <name>Na(+)</name>
        <dbReference type="ChEBI" id="CHEBI:29101"/>
        <label>1</label>
    </ligand>
</feature>
<dbReference type="InterPro" id="IPR000175">
    <property type="entry name" value="Na/ntran_symport"/>
</dbReference>
<evidence type="ECO:0000256" key="4">
    <source>
        <dbReference type="ARBA" id="ARBA00022692"/>
    </source>
</evidence>
<feature type="compositionally biased region" description="Low complexity" evidence="9">
    <location>
        <begin position="180"/>
        <end position="203"/>
    </location>
</feature>
<dbReference type="OrthoDB" id="6369526at2759"/>
<dbReference type="GO" id="GO:0015179">
    <property type="term" value="F:L-amino acid transmembrane transporter activity"/>
    <property type="evidence" value="ECO:0007669"/>
    <property type="project" value="TreeGrafter"/>
</dbReference>
<dbReference type="SUPFAM" id="SSF161070">
    <property type="entry name" value="SNF-like"/>
    <property type="match status" value="1"/>
</dbReference>
<feature type="transmembrane region" description="Helical" evidence="10">
    <location>
        <begin position="931"/>
        <end position="950"/>
    </location>
</feature>
<feature type="compositionally biased region" description="Polar residues" evidence="9">
    <location>
        <begin position="162"/>
        <end position="174"/>
    </location>
</feature>
<evidence type="ECO:0000313" key="11">
    <source>
        <dbReference type="EMBL" id="ROT84922.1"/>
    </source>
</evidence>
<comment type="similarity">
    <text evidence="2">Belongs to the sodium:neurotransmitter symporter (SNF) (TC 2.A.22) family.</text>
</comment>
<feature type="binding site" evidence="8">
    <location>
        <position position="549"/>
    </location>
    <ligand>
        <name>Na(+)</name>
        <dbReference type="ChEBI" id="CHEBI:29101"/>
        <label>1</label>
    </ligand>
</feature>
<reference evidence="11 12" key="2">
    <citation type="submission" date="2019-01" db="EMBL/GenBank/DDBJ databases">
        <title>The decoding of complex shrimp genome reveals the adaptation for benthos swimmer, frequently molting mechanism and breeding impact on genome.</title>
        <authorList>
            <person name="Sun Y."/>
            <person name="Gao Y."/>
            <person name="Yu Y."/>
        </authorList>
    </citation>
    <scope>NUCLEOTIDE SEQUENCE [LARGE SCALE GENOMIC DNA]</scope>
    <source>
        <tissue evidence="11">Muscle</tissue>
    </source>
</reference>
<dbReference type="InterPro" id="IPR037272">
    <property type="entry name" value="SNS_sf"/>
</dbReference>
<feature type="compositionally biased region" description="Low complexity" evidence="9">
    <location>
        <begin position="143"/>
        <end position="161"/>
    </location>
</feature>
<feature type="transmembrane region" description="Helical" evidence="10">
    <location>
        <begin position="621"/>
        <end position="642"/>
    </location>
</feature>
<keyword evidence="8" id="KW-0479">Metal-binding</keyword>
<evidence type="ECO:0000256" key="9">
    <source>
        <dbReference type="SAM" id="MobiDB-lite"/>
    </source>
</evidence>
<feature type="region of interest" description="Disordered" evidence="9">
    <location>
        <begin position="264"/>
        <end position="283"/>
    </location>
</feature>
<dbReference type="PROSITE" id="PS50267">
    <property type="entry name" value="NA_NEUROTRAN_SYMP_3"/>
    <property type="match status" value="1"/>
</dbReference>
<feature type="region of interest" description="Disordered" evidence="9">
    <location>
        <begin position="55"/>
        <end position="254"/>
    </location>
</feature>
<dbReference type="Pfam" id="PF00209">
    <property type="entry name" value="SNF"/>
    <property type="match status" value="1"/>
</dbReference>
<dbReference type="GO" id="GO:0046872">
    <property type="term" value="F:metal ion binding"/>
    <property type="evidence" value="ECO:0007669"/>
    <property type="project" value="UniProtKB-KW"/>
</dbReference>
<feature type="transmembrane region" description="Helical" evidence="10">
    <location>
        <begin position="897"/>
        <end position="919"/>
    </location>
</feature>
<comment type="caution">
    <text evidence="11">The sequence shown here is derived from an EMBL/GenBank/DDBJ whole genome shotgun (WGS) entry which is preliminary data.</text>
</comment>
<feature type="compositionally biased region" description="Polar residues" evidence="9">
    <location>
        <begin position="92"/>
        <end position="107"/>
    </location>
</feature>
<keyword evidence="4 10" id="KW-0812">Transmembrane</keyword>
<evidence type="ECO:0000256" key="8">
    <source>
        <dbReference type="PIRSR" id="PIRSR600175-1"/>
    </source>
</evidence>
<feature type="transmembrane region" description="Helical" evidence="10">
    <location>
        <begin position="807"/>
        <end position="831"/>
    </location>
</feature>
<dbReference type="AlphaFoldDB" id="A0A423U8A3"/>
<feature type="compositionally biased region" description="Basic and acidic residues" evidence="9">
    <location>
        <begin position="1"/>
        <end position="12"/>
    </location>
</feature>
<feature type="compositionally biased region" description="Low complexity" evidence="9">
    <location>
        <begin position="118"/>
        <end position="132"/>
    </location>
</feature>
<evidence type="ECO:0000256" key="7">
    <source>
        <dbReference type="ARBA" id="ARBA00023136"/>
    </source>
</evidence>
<protein>
    <submittedName>
        <fullName evidence="11">Uncharacterized protein</fullName>
    </submittedName>
</protein>
<keyword evidence="6 10" id="KW-1133">Transmembrane helix</keyword>
<evidence type="ECO:0000313" key="12">
    <source>
        <dbReference type="Proteomes" id="UP000283509"/>
    </source>
</evidence>
<evidence type="ECO:0000256" key="3">
    <source>
        <dbReference type="ARBA" id="ARBA00022448"/>
    </source>
</evidence>
<sequence length="1154" mass="122066">MRRWEALVKEGSVHSAARHSGTLEGSPHNRPSRIFNAVSFSPQREPVGVVNVHGDELPLVSSPHPRLASPTQASSSSPASPGSLPSTPLTAVSTTTMDEVPSPQASGFSPRRDPSRTSMPPVSPSASASDIALPLSGQSRPLSAPHAAAAKENAAAASSHSTTIQVVSSPQSRVASPRHSLASQQSLANSSQHSLASSSQELLVQRTPVSPRERVTVVQGSRPTSVVSVSGAPLPLRNSVHSTPGTPSPTEQESKGVVVVVGGPSQSDLTHRDASHLSQQSLSQHDLQTSLLDEVVHFRSSIYPPRGPGTGTTSSTSTTSTTTTIPVSDFTSPLPPRAVERDEVAAPSPSQQKRKTSTTPRKSASKRGGDGKRATHEKSKSVTIVVNDQHVTYSNTASTYTTTAAGGHRHNGSLTNGDLAGLHAPNGEVVAVNGHALTKGDLGGDSTRPSSAASTAGGTKVDPDIQVRPLVGWWGEGGSAGSVLEDTASSDECHRSTLTLVHSPARTLSRAVSIILYLSGETGGGVGGEECGEAWSSVVSGVCGVALVVGAASVLRLPRLIYQHGAGSFLAAWCAALLLVASPLAYLEAGLSQFSSSSALAVWRLIPIARGVGWSTVVVCFYWAAVVLGYLAPALHYVLLVIQPEILEGVVSPQCSESTQNSSSGDWAVDYYRVCVYDLPETWDSNFTLDLTWPLPVAVGAAALVSAIMAACAPRGLAALTGVTSVMAVLGSSLQLGVGLTEVLSRDFMALWEQAEPFLMPQVDVLLQPRVWCAALAHVLLSLGLGIGLLMNFSARGAFRFTLRRHLWGLVILLAVVTALVSAVTVIQLTLLADDRGLEPGQALEVISNRTFYEDTTELEIVEGVGMAVGTAMVTASHLLSVFPFPFMWLQQGVSTVVFLGLWCSGVTTVTICIHALIAAMRDACDCLPSAVLAFLIAPVVVGGALPTSFKSGSAIVSLLDVDVLTKVVLWPPLTLTLAVTAVYGIHKVRKDFTFMLEATVSWLWAPVWGVFIPLTLLGVVVWSCVMDSHHVAVIDGPAWRIAVVWGLRALVLLPVPITAIYVVKSQLAYGVKDKVASSLQSSREWGDWGPQDPIEHHNWRRWREDETRPITSLKRRFANRPLTYTHSTLSSESSSTLTRLRNKYQRNGTASVL</sequence>
<dbReference type="PANTHER" id="PTHR11616:SF295">
    <property type="entry name" value="SODIUM: NEUROTRANSMITTER SYMPORTER FAMILY"/>
    <property type="match status" value="1"/>
</dbReference>
<dbReference type="GO" id="GO:0005886">
    <property type="term" value="C:plasma membrane"/>
    <property type="evidence" value="ECO:0007669"/>
    <property type="project" value="TreeGrafter"/>
</dbReference>
<evidence type="ECO:0000256" key="2">
    <source>
        <dbReference type="ARBA" id="ARBA00006459"/>
    </source>
</evidence>
<feature type="transmembrane region" description="Helical" evidence="10">
    <location>
        <begin position="1001"/>
        <end position="1023"/>
    </location>
</feature>
<dbReference type="PANTHER" id="PTHR11616">
    <property type="entry name" value="SODIUM/CHLORIDE DEPENDENT TRANSPORTER"/>
    <property type="match status" value="1"/>
</dbReference>
<keyword evidence="7 10" id="KW-0472">Membrane</keyword>
<keyword evidence="12" id="KW-1185">Reference proteome</keyword>
<feature type="transmembrane region" description="Helical" evidence="10">
    <location>
        <begin position="691"/>
        <end position="710"/>
    </location>
</feature>
<dbReference type="Proteomes" id="UP000283509">
    <property type="component" value="Unassembled WGS sequence"/>
</dbReference>
<proteinExistence type="inferred from homology"/>
<feature type="compositionally biased region" description="Polar residues" evidence="9">
    <location>
        <begin position="239"/>
        <end position="251"/>
    </location>
</feature>
<gene>
    <name evidence="11" type="ORF">C7M84_021884</name>
</gene>
<evidence type="ECO:0000256" key="6">
    <source>
        <dbReference type="ARBA" id="ARBA00022989"/>
    </source>
</evidence>
<comment type="subcellular location">
    <subcellularLocation>
        <location evidence="1">Membrane</location>
        <topology evidence="1">Multi-pass membrane protein</topology>
    </subcellularLocation>
</comment>
<dbReference type="GO" id="GO:0089718">
    <property type="term" value="P:amino acid import across plasma membrane"/>
    <property type="evidence" value="ECO:0007669"/>
    <property type="project" value="TreeGrafter"/>
</dbReference>
<feature type="compositionally biased region" description="Low complexity" evidence="9">
    <location>
        <begin position="67"/>
        <end position="91"/>
    </location>
</feature>
<feature type="compositionally biased region" description="Low complexity" evidence="9">
    <location>
        <begin position="311"/>
        <end position="324"/>
    </location>
</feature>
<keyword evidence="3" id="KW-0813">Transport</keyword>
<feature type="transmembrane region" description="Helical" evidence="10">
    <location>
        <begin position="567"/>
        <end position="585"/>
    </location>
</feature>
<evidence type="ECO:0000256" key="5">
    <source>
        <dbReference type="ARBA" id="ARBA00022847"/>
    </source>
</evidence>
<reference evidence="11 12" key="1">
    <citation type="submission" date="2018-04" db="EMBL/GenBank/DDBJ databases">
        <authorList>
            <person name="Zhang X."/>
            <person name="Yuan J."/>
            <person name="Li F."/>
            <person name="Xiang J."/>
        </authorList>
    </citation>
    <scope>NUCLEOTIDE SEQUENCE [LARGE SCALE GENOMIC DNA]</scope>
    <source>
        <tissue evidence="11">Muscle</tissue>
    </source>
</reference>
<feature type="transmembrane region" description="Helical" evidence="10">
    <location>
        <begin position="775"/>
        <end position="795"/>
    </location>
</feature>
<keyword evidence="8" id="KW-0915">Sodium</keyword>
<evidence type="ECO:0000256" key="1">
    <source>
        <dbReference type="ARBA" id="ARBA00004141"/>
    </source>
</evidence>
<name>A0A423U8A3_PENVA</name>
<feature type="region of interest" description="Disordered" evidence="9">
    <location>
        <begin position="440"/>
        <end position="463"/>
    </location>
</feature>